<dbReference type="EMBL" id="KV878337">
    <property type="protein sequence ID" value="OJJ50410.1"/>
    <property type="molecule type" value="Genomic_DNA"/>
</dbReference>
<dbReference type="AlphaFoldDB" id="A0A1L9ST78"/>
<dbReference type="GeneID" id="34608640"/>
<dbReference type="RefSeq" id="XP_022584920.1">
    <property type="nucleotide sequence ID" value="XM_022722175.1"/>
</dbReference>
<accession>A0A1L9ST78</accession>
<proteinExistence type="predicted"/>
<gene>
    <name evidence="1" type="ORF">ASPZODRAFT_129035</name>
</gene>
<reference evidence="2" key="1">
    <citation type="journal article" date="2017" name="Genome Biol.">
        <title>Comparative genomics reveals high biological diversity and specific adaptations in the industrially and medically important fungal genus Aspergillus.</title>
        <authorList>
            <person name="de Vries R.P."/>
            <person name="Riley R."/>
            <person name="Wiebenga A."/>
            <person name="Aguilar-Osorio G."/>
            <person name="Amillis S."/>
            <person name="Uchima C.A."/>
            <person name="Anderluh G."/>
            <person name="Asadollahi M."/>
            <person name="Askin M."/>
            <person name="Barry K."/>
            <person name="Battaglia E."/>
            <person name="Bayram O."/>
            <person name="Benocci T."/>
            <person name="Braus-Stromeyer S.A."/>
            <person name="Caldana C."/>
            <person name="Canovas D."/>
            <person name="Cerqueira G.C."/>
            <person name="Chen F."/>
            <person name="Chen W."/>
            <person name="Choi C."/>
            <person name="Clum A."/>
            <person name="Dos Santos R.A."/>
            <person name="Damasio A.R."/>
            <person name="Diallinas G."/>
            <person name="Emri T."/>
            <person name="Fekete E."/>
            <person name="Flipphi M."/>
            <person name="Freyberg S."/>
            <person name="Gallo A."/>
            <person name="Gournas C."/>
            <person name="Habgood R."/>
            <person name="Hainaut M."/>
            <person name="Harispe M.L."/>
            <person name="Henrissat B."/>
            <person name="Hilden K.S."/>
            <person name="Hope R."/>
            <person name="Hossain A."/>
            <person name="Karabika E."/>
            <person name="Karaffa L."/>
            <person name="Karanyi Z."/>
            <person name="Krasevec N."/>
            <person name="Kuo A."/>
            <person name="Kusch H."/>
            <person name="LaButti K."/>
            <person name="Lagendijk E.L."/>
            <person name="Lapidus A."/>
            <person name="Levasseur A."/>
            <person name="Lindquist E."/>
            <person name="Lipzen A."/>
            <person name="Logrieco A.F."/>
            <person name="MacCabe A."/>
            <person name="Maekelae M.R."/>
            <person name="Malavazi I."/>
            <person name="Melin P."/>
            <person name="Meyer V."/>
            <person name="Mielnichuk N."/>
            <person name="Miskei M."/>
            <person name="Molnar A.P."/>
            <person name="Mule G."/>
            <person name="Ngan C.Y."/>
            <person name="Orejas M."/>
            <person name="Orosz E."/>
            <person name="Ouedraogo J.P."/>
            <person name="Overkamp K.M."/>
            <person name="Park H.-S."/>
            <person name="Perrone G."/>
            <person name="Piumi F."/>
            <person name="Punt P.J."/>
            <person name="Ram A.F."/>
            <person name="Ramon A."/>
            <person name="Rauscher S."/>
            <person name="Record E."/>
            <person name="Riano-Pachon D.M."/>
            <person name="Robert V."/>
            <person name="Roehrig J."/>
            <person name="Ruller R."/>
            <person name="Salamov A."/>
            <person name="Salih N.S."/>
            <person name="Samson R.A."/>
            <person name="Sandor E."/>
            <person name="Sanguinetti M."/>
            <person name="Schuetze T."/>
            <person name="Sepcic K."/>
            <person name="Shelest E."/>
            <person name="Sherlock G."/>
            <person name="Sophianopoulou V."/>
            <person name="Squina F.M."/>
            <person name="Sun H."/>
            <person name="Susca A."/>
            <person name="Todd R.B."/>
            <person name="Tsang A."/>
            <person name="Unkles S.E."/>
            <person name="van de Wiele N."/>
            <person name="van Rossen-Uffink D."/>
            <person name="Oliveira J.V."/>
            <person name="Vesth T.C."/>
            <person name="Visser J."/>
            <person name="Yu J.-H."/>
            <person name="Zhou M."/>
            <person name="Andersen M.R."/>
            <person name="Archer D.B."/>
            <person name="Baker S.E."/>
            <person name="Benoit I."/>
            <person name="Brakhage A.A."/>
            <person name="Braus G.H."/>
            <person name="Fischer R."/>
            <person name="Frisvad J.C."/>
            <person name="Goldman G.H."/>
            <person name="Houbraken J."/>
            <person name="Oakley B."/>
            <person name="Pocsi I."/>
            <person name="Scazzocchio C."/>
            <person name="Seiboth B."/>
            <person name="vanKuyk P.A."/>
            <person name="Wortman J."/>
            <person name="Dyer P.S."/>
            <person name="Grigoriev I.V."/>
        </authorList>
    </citation>
    <scope>NUCLEOTIDE SEQUENCE [LARGE SCALE GENOMIC DNA]</scope>
    <source>
        <strain evidence="2">CBS 506.65</strain>
    </source>
</reference>
<name>A0A1L9ST78_9EURO</name>
<dbReference type="PANTHER" id="PTHR40619:SF3">
    <property type="entry name" value="FUNGAL STAND N-TERMINAL GOODBYE DOMAIN-CONTAINING PROTEIN"/>
    <property type="match status" value="1"/>
</dbReference>
<dbReference type="VEuPathDB" id="FungiDB:ASPZODRAFT_129035"/>
<dbReference type="OrthoDB" id="5419927at2759"/>
<evidence type="ECO:0000313" key="1">
    <source>
        <dbReference type="EMBL" id="OJJ50410.1"/>
    </source>
</evidence>
<protein>
    <submittedName>
        <fullName evidence="1">Uncharacterized protein</fullName>
    </submittedName>
</protein>
<keyword evidence="2" id="KW-1185">Reference proteome</keyword>
<dbReference type="STRING" id="1073090.A0A1L9ST78"/>
<dbReference type="Proteomes" id="UP000184188">
    <property type="component" value="Unassembled WGS sequence"/>
</dbReference>
<evidence type="ECO:0000313" key="2">
    <source>
        <dbReference type="Proteomes" id="UP000184188"/>
    </source>
</evidence>
<organism evidence="1 2">
    <name type="scientific">Penicilliopsis zonata CBS 506.65</name>
    <dbReference type="NCBI Taxonomy" id="1073090"/>
    <lineage>
        <taxon>Eukaryota</taxon>
        <taxon>Fungi</taxon>
        <taxon>Dikarya</taxon>
        <taxon>Ascomycota</taxon>
        <taxon>Pezizomycotina</taxon>
        <taxon>Eurotiomycetes</taxon>
        <taxon>Eurotiomycetidae</taxon>
        <taxon>Eurotiales</taxon>
        <taxon>Aspergillaceae</taxon>
        <taxon>Penicilliopsis</taxon>
    </lineage>
</organism>
<sequence>MALTTRNPTRDPIQKDYTSSAVAFVSSDGPDIHLGLGGASKYNFKHDQFVVANFHRSLEGLLRDYLPMNLGLEFPENAKQLEQLSAKLAGAEEGYKDRGRGFWHSIWYKIGEADDVVDTWVSLIPNEYGLAVVKTGLAVVFKLAERSAERRRSIMNTFVAIRDALARANPENRSFRTHKDVSACADRLTQTIIQSIEDMIKLTSSKQKSLRRLRIPKLGQHKTTTPAPDPVPDQEAILKKINQATKEFEDAINLARDNMIEATGFTTQGIALQLPEIRADLRTAGNQLRVMDRKRDRRDEDQQKSLQKLNTMMQQVLASTEKIAKREQDFQMDQVVARSEVVHFLREHLKKEDEIIRLCRQQQRYAVNLGVIVREDQLLEILTLAAGESELARLLRQPNDDLQLALKYKGKLSQASQRQVQAAVVTDDRVLQWLHGPDPDLIMIDAANVSLHAGMSKISVITVFSAAFITSLINARPDDVVVAHYFCGQHVRAKDPWHGPNGVVRFLTMQLLMSLMNIKRPNLSFIKTWDHFRKLEDHHLGATCHLLHSIVAQFPPHMTVSLVIDSISRADTFGNSNDLEVVMERFHRLVTDVSLRPTVKVFLTNTMQCTPNMLQSDVFQDDPTRLVSLYPNKKSVSQPALSEQVMGNTLFG</sequence>
<dbReference type="PANTHER" id="PTHR40619">
    <property type="entry name" value="FUNGAL STAND N-TERMINAL GOODBYE DOMAIN-CONTAINING PROTEIN"/>
    <property type="match status" value="1"/>
</dbReference>